<name>A0A8D9CBH1_9VIRU</name>
<evidence type="ECO:0000313" key="1">
    <source>
        <dbReference type="EMBL" id="CAG7580408.1"/>
    </source>
</evidence>
<dbReference type="EMBL" id="OU342829">
    <property type="protein sequence ID" value="CAG7580408.1"/>
    <property type="molecule type" value="Genomic_DNA"/>
</dbReference>
<organism evidence="1">
    <name type="scientific">uncultured marine phage</name>
    <dbReference type="NCBI Taxonomy" id="707152"/>
    <lineage>
        <taxon>Viruses</taxon>
        <taxon>environmental samples</taxon>
    </lineage>
</organism>
<accession>A0A8D9CBH1</accession>
<proteinExistence type="predicted"/>
<gene>
    <name evidence="1" type="ORF">SLAVMIC_00400</name>
</gene>
<reference evidence="1" key="1">
    <citation type="submission" date="2021-06" db="EMBL/GenBank/DDBJ databases">
        <authorList>
            <person name="Gannon L."/>
            <person name="Redgwell R T."/>
            <person name="Michniewski S."/>
            <person name="Harrison D C."/>
            <person name="Millard A."/>
        </authorList>
    </citation>
    <scope>NUCLEOTIDE SEQUENCE</scope>
</reference>
<protein>
    <submittedName>
        <fullName evidence="1">Uncharacterized protein</fullName>
    </submittedName>
</protein>
<sequence>MILRFREFINEKFKWEETPNRSAFRFKDKERYYLFSSDNWDYRISVSPNGSGYPWFGFRARKSDEEFGWYDVDIITNDNIWEVIETVGDILENDRIKYKVKGYTFSNKQNKKGRQRAEFYKRFLSRNGWKFESPSGDPFGSADQYIITKVNENQEVLSDTRWNDIATQEIQDDDNLREYCPCEKENSCNCEGKCDCKFCKNYNIEDEETHIIYEPGNSTFYNTLSGKTLYK</sequence>